<evidence type="ECO:0000313" key="2">
    <source>
        <dbReference type="Proteomes" id="UP000240971"/>
    </source>
</evidence>
<dbReference type="SUPFAM" id="SSF52172">
    <property type="entry name" value="CheY-like"/>
    <property type="match status" value="1"/>
</dbReference>
<dbReference type="EMBL" id="PYAW01000006">
    <property type="protein sequence ID" value="PSL44138.1"/>
    <property type="molecule type" value="Genomic_DNA"/>
</dbReference>
<keyword evidence="2" id="KW-1185">Reference proteome</keyword>
<dbReference type="Gene3D" id="3.40.50.2300">
    <property type="match status" value="1"/>
</dbReference>
<sequence length="149" mass="17553">MKKLLLVEDDQNKIKQIETFLADSKSELPEFTFEVRKSYQSGLQAILENRYDLILLDMSMHNFDKTFNESGGEFMKFAGEDILSEMEWNDISIKTIVVTQYDLIGNKALEDLKDRWKIRFPLNYLDTVFYSAKESNWKDELFSLIKSNI</sequence>
<accession>A0A2P8HD59</accession>
<evidence type="ECO:0000313" key="1">
    <source>
        <dbReference type="EMBL" id="PSL44138.1"/>
    </source>
</evidence>
<reference evidence="1 2" key="1">
    <citation type="submission" date="2018-03" db="EMBL/GenBank/DDBJ databases">
        <title>Genomic Encyclopedia of Archaeal and Bacterial Type Strains, Phase II (KMG-II): from individual species to whole genera.</title>
        <authorList>
            <person name="Goeker M."/>
        </authorList>
    </citation>
    <scope>NUCLEOTIDE SEQUENCE [LARGE SCALE GENOMIC DNA]</scope>
    <source>
        <strain evidence="1 2">DSM 24859</strain>
    </source>
</reference>
<organism evidence="1 2">
    <name type="scientific">Chitinophaga niastensis</name>
    <dbReference type="NCBI Taxonomy" id="536980"/>
    <lineage>
        <taxon>Bacteria</taxon>
        <taxon>Pseudomonadati</taxon>
        <taxon>Bacteroidota</taxon>
        <taxon>Chitinophagia</taxon>
        <taxon>Chitinophagales</taxon>
        <taxon>Chitinophagaceae</taxon>
        <taxon>Chitinophaga</taxon>
    </lineage>
</organism>
<comment type="caution">
    <text evidence="1">The sequence shown here is derived from an EMBL/GenBank/DDBJ whole genome shotgun (WGS) entry which is preliminary data.</text>
</comment>
<gene>
    <name evidence="1" type="ORF">CLV51_1063</name>
</gene>
<dbReference type="AlphaFoldDB" id="A0A2P8HD59"/>
<dbReference type="OrthoDB" id="5520457at2"/>
<dbReference type="Proteomes" id="UP000240971">
    <property type="component" value="Unassembled WGS sequence"/>
</dbReference>
<dbReference type="InterPro" id="IPR011006">
    <property type="entry name" value="CheY-like_superfamily"/>
</dbReference>
<evidence type="ECO:0008006" key="3">
    <source>
        <dbReference type="Google" id="ProtNLM"/>
    </source>
</evidence>
<protein>
    <recommendedName>
        <fullName evidence="3">Response regulator receiver domain-containing protein</fullName>
    </recommendedName>
</protein>
<dbReference type="RefSeq" id="WP_106530436.1">
    <property type="nucleotide sequence ID" value="NZ_PYAW01000006.1"/>
</dbReference>
<name>A0A2P8HD59_CHINA</name>
<proteinExistence type="predicted"/>